<proteinExistence type="predicted"/>
<dbReference type="RefSeq" id="WP_114845324.1">
    <property type="nucleotide sequence ID" value="NZ_JBHSPE010000008.1"/>
</dbReference>
<accession>A0A369UQZ9</accession>
<reference evidence="2 3" key="1">
    <citation type="submission" date="2018-07" db="EMBL/GenBank/DDBJ databases">
        <title>Dyella tabacisoli L4-6T, whole genome shotgun sequence.</title>
        <authorList>
            <person name="Zhou X.-K."/>
            <person name="Li W.-J."/>
            <person name="Duan Y.-Q."/>
        </authorList>
    </citation>
    <scope>NUCLEOTIDE SEQUENCE [LARGE SCALE GENOMIC DNA]</scope>
    <source>
        <strain evidence="2 3">L4-6</strain>
    </source>
</reference>
<dbReference type="OrthoDB" id="4335991at2"/>
<evidence type="ECO:0000313" key="3">
    <source>
        <dbReference type="Proteomes" id="UP000253782"/>
    </source>
</evidence>
<keyword evidence="3" id="KW-1185">Reference proteome</keyword>
<dbReference type="Proteomes" id="UP000253782">
    <property type="component" value="Unassembled WGS sequence"/>
</dbReference>
<evidence type="ECO:0008006" key="4">
    <source>
        <dbReference type="Google" id="ProtNLM"/>
    </source>
</evidence>
<evidence type="ECO:0000313" key="2">
    <source>
        <dbReference type="EMBL" id="RDD82060.1"/>
    </source>
</evidence>
<keyword evidence="1" id="KW-0472">Membrane</keyword>
<dbReference type="AlphaFoldDB" id="A0A369UQZ9"/>
<feature type="transmembrane region" description="Helical" evidence="1">
    <location>
        <begin position="108"/>
        <end position="126"/>
    </location>
</feature>
<name>A0A369UQZ9_9GAMM</name>
<dbReference type="EMBL" id="QQAH01000008">
    <property type="protein sequence ID" value="RDD82060.1"/>
    <property type="molecule type" value="Genomic_DNA"/>
</dbReference>
<organism evidence="2 3">
    <name type="scientific">Dyella tabacisoli</name>
    <dbReference type="NCBI Taxonomy" id="2282381"/>
    <lineage>
        <taxon>Bacteria</taxon>
        <taxon>Pseudomonadati</taxon>
        <taxon>Pseudomonadota</taxon>
        <taxon>Gammaproteobacteria</taxon>
        <taxon>Lysobacterales</taxon>
        <taxon>Rhodanobacteraceae</taxon>
        <taxon>Dyella</taxon>
    </lineage>
</organism>
<keyword evidence="1" id="KW-0812">Transmembrane</keyword>
<comment type="caution">
    <text evidence="2">The sequence shown here is derived from an EMBL/GenBank/DDBJ whole genome shotgun (WGS) entry which is preliminary data.</text>
</comment>
<feature type="transmembrane region" description="Helical" evidence="1">
    <location>
        <begin position="44"/>
        <end position="65"/>
    </location>
</feature>
<protein>
    <recommendedName>
        <fullName evidence="4">DUF423 domain-containing protein</fullName>
    </recommendedName>
</protein>
<evidence type="ECO:0000256" key="1">
    <source>
        <dbReference type="SAM" id="Phobius"/>
    </source>
</evidence>
<gene>
    <name evidence="2" type="ORF">DVJ77_09350</name>
</gene>
<keyword evidence="1" id="KW-1133">Transmembrane helix</keyword>
<sequence>MNKPLLCSALLAAFTAIVHILAGGVTVAAPLLASSLDLTPKLTLYAVWHLVSATLALTSVALLVAALPRYASASRHLALFISVLWLGFGGVFIVIASIRPEEGLLLELPQWMLLLPVGLLALWGGIRAGDGEQQRA</sequence>
<feature type="transmembrane region" description="Helical" evidence="1">
    <location>
        <begin position="77"/>
        <end position="96"/>
    </location>
</feature>